<organism evidence="5 6">
    <name type="scientific">Candidatus Eubacterium avistercoris</name>
    <dbReference type="NCBI Taxonomy" id="2838567"/>
    <lineage>
        <taxon>Bacteria</taxon>
        <taxon>Bacillati</taxon>
        <taxon>Bacillota</taxon>
        <taxon>Clostridia</taxon>
        <taxon>Eubacteriales</taxon>
        <taxon>Eubacteriaceae</taxon>
        <taxon>Eubacterium</taxon>
    </lineage>
</organism>
<reference evidence="5" key="2">
    <citation type="submission" date="2021-04" db="EMBL/GenBank/DDBJ databases">
        <authorList>
            <person name="Gilroy R."/>
        </authorList>
    </citation>
    <scope>NUCLEOTIDE SEQUENCE</scope>
    <source>
        <strain evidence="5">CHK192-9172</strain>
    </source>
</reference>
<dbReference type="Gene3D" id="1.20.5.620">
    <property type="entry name" value="F1F0 ATP synthase subunit B, membrane domain"/>
    <property type="match status" value="1"/>
</dbReference>
<dbReference type="Proteomes" id="UP000824024">
    <property type="component" value="Unassembled WGS sequence"/>
</dbReference>
<protein>
    <submittedName>
        <fullName evidence="5">V-type ATP synthase subunit E</fullName>
    </submittedName>
</protein>
<keyword evidence="3" id="KW-0406">Ion transport</keyword>
<reference evidence="5" key="1">
    <citation type="journal article" date="2021" name="PeerJ">
        <title>Extensive microbial diversity within the chicken gut microbiome revealed by metagenomics and culture.</title>
        <authorList>
            <person name="Gilroy R."/>
            <person name="Ravi A."/>
            <person name="Getino M."/>
            <person name="Pursley I."/>
            <person name="Horton D.L."/>
            <person name="Alikhan N.F."/>
            <person name="Baker D."/>
            <person name="Gharbi K."/>
            <person name="Hall N."/>
            <person name="Watson M."/>
            <person name="Adriaenssens E.M."/>
            <person name="Foster-Nyarko E."/>
            <person name="Jarju S."/>
            <person name="Secka A."/>
            <person name="Antonio M."/>
            <person name="Oren A."/>
            <person name="Chaudhuri R.R."/>
            <person name="La Ragione R."/>
            <person name="Hildebrand F."/>
            <person name="Pallen M.J."/>
        </authorList>
    </citation>
    <scope>NUCLEOTIDE SEQUENCE</scope>
    <source>
        <strain evidence="5">CHK192-9172</strain>
    </source>
</reference>
<dbReference type="GO" id="GO:0046961">
    <property type="term" value="F:proton-transporting ATPase activity, rotational mechanism"/>
    <property type="evidence" value="ECO:0007669"/>
    <property type="project" value="InterPro"/>
</dbReference>
<keyword evidence="2" id="KW-0813">Transport</keyword>
<evidence type="ECO:0000256" key="3">
    <source>
        <dbReference type="ARBA" id="ARBA00023065"/>
    </source>
</evidence>
<dbReference type="GO" id="GO:0033178">
    <property type="term" value="C:proton-transporting two-sector ATPase complex, catalytic domain"/>
    <property type="evidence" value="ECO:0007669"/>
    <property type="project" value="InterPro"/>
</dbReference>
<proteinExistence type="inferred from homology"/>
<evidence type="ECO:0000256" key="2">
    <source>
        <dbReference type="ARBA" id="ARBA00022448"/>
    </source>
</evidence>
<evidence type="ECO:0000313" key="5">
    <source>
        <dbReference type="EMBL" id="HIZ08182.1"/>
    </source>
</evidence>
<dbReference type="InterPro" id="IPR002842">
    <property type="entry name" value="ATPase_V1_Esu"/>
</dbReference>
<evidence type="ECO:0000256" key="4">
    <source>
        <dbReference type="SAM" id="Coils"/>
    </source>
</evidence>
<dbReference type="AlphaFoldDB" id="A0A9D2D3Y6"/>
<name>A0A9D2D3Y6_9FIRM</name>
<accession>A0A9D2D3Y6</accession>
<dbReference type="CDD" id="cd06503">
    <property type="entry name" value="ATP-synt_Fo_b"/>
    <property type="match status" value="1"/>
</dbReference>
<sequence>MTGLEKIINQIQEDARRDADAVIAQAKENADEILTQARADAQKLQEEILKKSEKDIANYRKRAQSSADLKKRTAILKAKQDTISHMLEKAYEKVCSEDTKTYFDRIERMIRAYAQPAAGVICFSQRDLDRMPKDFSDRIQAAAESVKGSLTLSEKGIRIDNGFVLSYGGIEENCTLRAVFDMKKDDLTDKVHEMLFM</sequence>
<comment type="caution">
    <text evidence="5">The sequence shown here is derived from an EMBL/GenBank/DDBJ whole genome shotgun (WGS) entry which is preliminary data.</text>
</comment>
<dbReference type="Pfam" id="PF01991">
    <property type="entry name" value="vATP-synt_E"/>
    <property type="match status" value="1"/>
</dbReference>
<evidence type="ECO:0000313" key="6">
    <source>
        <dbReference type="Proteomes" id="UP000824024"/>
    </source>
</evidence>
<evidence type="ECO:0000256" key="1">
    <source>
        <dbReference type="ARBA" id="ARBA00005901"/>
    </source>
</evidence>
<dbReference type="EMBL" id="DXCH01000264">
    <property type="protein sequence ID" value="HIZ08182.1"/>
    <property type="molecule type" value="Genomic_DNA"/>
</dbReference>
<keyword evidence="4" id="KW-0175">Coiled coil</keyword>
<gene>
    <name evidence="5" type="ORF">IAA08_09630</name>
</gene>
<dbReference type="SUPFAM" id="SSF160527">
    <property type="entry name" value="V-type ATPase subunit E-like"/>
    <property type="match status" value="1"/>
</dbReference>
<feature type="coiled-coil region" evidence="4">
    <location>
        <begin position="27"/>
        <end position="54"/>
    </location>
</feature>
<comment type="similarity">
    <text evidence="1">Belongs to the V-ATPase E subunit family.</text>
</comment>